<protein>
    <recommendedName>
        <fullName evidence="4">mannan endo-1,4-beta-mannosidase</fullName>
        <ecNumber evidence="4">3.2.1.78</ecNumber>
    </recommendedName>
</protein>
<dbReference type="EC" id="3.2.1.78" evidence="4"/>
<keyword evidence="8" id="KW-0326">Glycosidase</keyword>
<comment type="caution">
    <text evidence="10">The sequence shown here is derived from an EMBL/GenBank/DDBJ whole genome shotgun (WGS) entry which is preliminary data.</text>
</comment>
<dbReference type="PANTHER" id="PTHR31451:SF39">
    <property type="entry name" value="MANNAN ENDO-1,4-BETA-MANNOSIDASE 1"/>
    <property type="match status" value="1"/>
</dbReference>
<gene>
    <name evidence="10" type="ORF">QBZ16_003283</name>
</gene>
<evidence type="ECO:0000256" key="2">
    <source>
        <dbReference type="ARBA" id="ARBA00004613"/>
    </source>
</evidence>
<evidence type="ECO:0000256" key="8">
    <source>
        <dbReference type="ARBA" id="ARBA00023295"/>
    </source>
</evidence>
<dbReference type="InterPro" id="IPR017853">
    <property type="entry name" value="GH"/>
</dbReference>
<comment type="similarity">
    <text evidence="3">Belongs to the glycosyl hydrolase 5 (cellulase A) family.</text>
</comment>
<keyword evidence="11" id="KW-1185">Reference proteome</keyword>
<dbReference type="SUPFAM" id="SSF51445">
    <property type="entry name" value="(Trans)glycosidases"/>
    <property type="match status" value="1"/>
</dbReference>
<name>A0AAD9IHN2_PROWI</name>
<dbReference type="GO" id="GO:0000272">
    <property type="term" value="P:polysaccharide catabolic process"/>
    <property type="evidence" value="ECO:0007669"/>
    <property type="project" value="InterPro"/>
</dbReference>
<dbReference type="GO" id="GO:0016985">
    <property type="term" value="F:mannan endo-1,4-beta-mannosidase activity"/>
    <property type="evidence" value="ECO:0007669"/>
    <property type="project" value="UniProtKB-EC"/>
</dbReference>
<comment type="catalytic activity">
    <reaction evidence="1">
        <text>Random hydrolysis of (1-&gt;4)-beta-D-mannosidic linkages in mannans, galactomannans and glucomannans.</text>
        <dbReference type="EC" id="3.2.1.78"/>
    </reaction>
</comment>
<evidence type="ECO:0000256" key="7">
    <source>
        <dbReference type="ARBA" id="ARBA00022801"/>
    </source>
</evidence>
<dbReference type="GO" id="GO:0005576">
    <property type="term" value="C:extracellular region"/>
    <property type="evidence" value="ECO:0007669"/>
    <property type="project" value="UniProtKB-SubCell"/>
</dbReference>
<evidence type="ECO:0000256" key="5">
    <source>
        <dbReference type="ARBA" id="ARBA00022525"/>
    </source>
</evidence>
<dbReference type="PANTHER" id="PTHR31451">
    <property type="match status" value="1"/>
</dbReference>
<feature type="domain" description="Glycoside hydrolase family 5" evidence="9">
    <location>
        <begin position="116"/>
        <end position="430"/>
    </location>
</feature>
<evidence type="ECO:0000256" key="3">
    <source>
        <dbReference type="ARBA" id="ARBA00005641"/>
    </source>
</evidence>
<organism evidence="10 11">
    <name type="scientific">Prototheca wickerhamii</name>
    <dbReference type="NCBI Taxonomy" id="3111"/>
    <lineage>
        <taxon>Eukaryota</taxon>
        <taxon>Viridiplantae</taxon>
        <taxon>Chlorophyta</taxon>
        <taxon>core chlorophytes</taxon>
        <taxon>Trebouxiophyceae</taxon>
        <taxon>Chlorellales</taxon>
        <taxon>Chlorellaceae</taxon>
        <taxon>Prototheca</taxon>
    </lineage>
</organism>
<evidence type="ECO:0000256" key="6">
    <source>
        <dbReference type="ARBA" id="ARBA00022729"/>
    </source>
</evidence>
<dbReference type="AlphaFoldDB" id="A0AAD9IHN2"/>
<keyword evidence="5" id="KW-0964">Secreted</keyword>
<evidence type="ECO:0000313" key="10">
    <source>
        <dbReference type="EMBL" id="KAK2078443.1"/>
    </source>
</evidence>
<evidence type="ECO:0000313" key="11">
    <source>
        <dbReference type="Proteomes" id="UP001255856"/>
    </source>
</evidence>
<dbReference type="Pfam" id="PF26410">
    <property type="entry name" value="GH5_mannosidase"/>
    <property type="match status" value="1"/>
</dbReference>
<dbReference type="Gene3D" id="3.20.20.80">
    <property type="entry name" value="Glycosidases"/>
    <property type="match status" value="1"/>
</dbReference>
<evidence type="ECO:0000259" key="9">
    <source>
        <dbReference type="Pfam" id="PF26410"/>
    </source>
</evidence>
<keyword evidence="6" id="KW-0732">Signal</keyword>
<keyword evidence="7" id="KW-0378">Hydrolase</keyword>
<reference evidence="10" key="1">
    <citation type="submission" date="2021-01" db="EMBL/GenBank/DDBJ databases">
        <authorList>
            <person name="Eckstrom K.M.E."/>
        </authorList>
    </citation>
    <scope>NUCLEOTIDE SEQUENCE</scope>
    <source>
        <strain evidence="10">UVCC 0001</strain>
    </source>
</reference>
<evidence type="ECO:0000256" key="1">
    <source>
        <dbReference type="ARBA" id="ARBA00001678"/>
    </source>
</evidence>
<evidence type="ECO:0000256" key="4">
    <source>
        <dbReference type="ARBA" id="ARBA00012706"/>
    </source>
</evidence>
<comment type="subcellular location">
    <subcellularLocation>
        <location evidence="2">Secreted</location>
    </subcellularLocation>
</comment>
<dbReference type="Proteomes" id="UP001255856">
    <property type="component" value="Unassembled WGS sequence"/>
</dbReference>
<accession>A0AAD9IHN2</accession>
<dbReference type="InterPro" id="IPR045053">
    <property type="entry name" value="MAN-like"/>
</dbReference>
<proteinExistence type="inferred from homology"/>
<dbReference type="InterPro" id="IPR001547">
    <property type="entry name" value="Glyco_hydro_5"/>
</dbReference>
<sequence>MRVCGNKEAAAAPFCACNASLGIQNDGAPTDAQALEFARDRFVSSIAHAQQVTTNGLPSRKIGYSPISQLTVAPSPEGEPALTRVAPPPSEEDSDYALPCILSKKQDAVRVNAVSGFVTTNKGNFSVNGKRWYAAGTNAFYAAQYDLFTTAQVDTMLQMHAANGTTVLRVFAFTDGYGTQANVLTPNPIQPRLGVYNETVARRLDYVVNKASQLNMRVILTLTNWWPFYGGMRLIRVSIITSVQFYVDSLYNTTAPEELFYTDTICKAYFKSYVGWLIRRTNFYSGLKYINDPAVLAWELSNEARTTNGYEASKGVPLGSIINSWVSEMSSYIKSLDKNHLVSTGQEGFQINGDCCNGHTWMNNGLIGTDWITTNTLTSTIDFATIHLYPSSWGFTTTDYTWLGPNWIVSRAVSALAKNKPILLEEYGLPSGWLPCRDGYFAWALRQAHQAKYTGSLAWQALHTNSPISGVTSDFTFSYTGDGGNAVQFEYLFAKFLSSYAN</sequence>
<dbReference type="EMBL" id="JASFZW010000004">
    <property type="protein sequence ID" value="KAK2078443.1"/>
    <property type="molecule type" value="Genomic_DNA"/>
</dbReference>